<sequence>MLQHSFNISKWFTKQHAKKADNLSVIRFAIIKGGI</sequence>
<name>A0ABR6I6N5_9SPHI</name>
<protein>
    <submittedName>
        <fullName evidence="1">Uncharacterized protein</fullName>
    </submittedName>
</protein>
<dbReference type="EMBL" id="JACIEG010000002">
    <property type="protein sequence ID" value="MBB3968698.1"/>
    <property type="molecule type" value="Genomic_DNA"/>
</dbReference>
<keyword evidence="2" id="KW-1185">Reference proteome</keyword>
<accession>A0ABR6I6N5</accession>
<evidence type="ECO:0000313" key="2">
    <source>
        <dbReference type="Proteomes" id="UP000583101"/>
    </source>
</evidence>
<gene>
    <name evidence="1" type="ORF">GGR35_001290</name>
</gene>
<organism evidence="1 2">
    <name type="scientific">Mucilaginibacter phyllosphaerae</name>
    <dbReference type="NCBI Taxonomy" id="1812349"/>
    <lineage>
        <taxon>Bacteria</taxon>
        <taxon>Pseudomonadati</taxon>
        <taxon>Bacteroidota</taxon>
        <taxon>Sphingobacteriia</taxon>
        <taxon>Sphingobacteriales</taxon>
        <taxon>Sphingobacteriaceae</taxon>
        <taxon>Mucilaginibacter</taxon>
    </lineage>
</organism>
<comment type="caution">
    <text evidence="1">The sequence shown here is derived from an EMBL/GenBank/DDBJ whole genome shotgun (WGS) entry which is preliminary data.</text>
</comment>
<dbReference type="Proteomes" id="UP000583101">
    <property type="component" value="Unassembled WGS sequence"/>
</dbReference>
<proteinExistence type="predicted"/>
<evidence type="ECO:0000313" key="1">
    <source>
        <dbReference type="EMBL" id="MBB3968698.1"/>
    </source>
</evidence>
<reference evidence="1 2" key="1">
    <citation type="submission" date="2020-08" db="EMBL/GenBank/DDBJ databases">
        <title>Genomic Encyclopedia of Type Strains, Phase IV (KMG-IV): sequencing the most valuable type-strain genomes for metagenomic binning, comparative biology and taxonomic classification.</title>
        <authorList>
            <person name="Goeker M."/>
        </authorList>
    </citation>
    <scope>NUCLEOTIDE SEQUENCE [LARGE SCALE GENOMIC DNA]</scope>
    <source>
        <strain evidence="1 2">DSM 100995</strain>
    </source>
</reference>